<name>A0A6J1R6E1_9HYME</name>
<reference evidence="3" key="1">
    <citation type="submission" date="2025-08" db="UniProtKB">
        <authorList>
            <consortium name="RefSeq"/>
        </authorList>
    </citation>
    <scope>IDENTIFICATION</scope>
    <source>
        <tissue evidence="3">Whole body</tissue>
    </source>
</reference>
<evidence type="ECO:0000313" key="2">
    <source>
        <dbReference type="Proteomes" id="UP000504618"/>
    </source>
</evidence>
<dbReference type="SUPFAM" id="SSF56219">
    <property type="entry name" value="DNase I-like"/>
    <property type="match status" value="1"/>
</dbReference>
<dbReference type="GeneID" id="112466389"/>
<evidence type="ECO:0000259" key="1">
    <source>
        <dbReference type="Pfam" id="PF14529"/>
    </source>
</evidence>
<dbReference type="CDD" id="cd09077">
    <property type="entry name" value="R1-I-EN"/>
    <property type="match status" value="1"/>
</dbReference>
<proteinExistence type="predicted"/>
<organism evidence="2 3">
    <name type="scientific">Temnothorax curvispinosus</name>
    <dbReference type="NCBI Taxonomy" id="300111"/>
    <lineage>
        <taxon>Eukaryota</taxon>
        <taxon>Metazoa</taxon>
        <taxon>Ecdysozoa</taxon>
        <taxon>Arthropoda</taxon>
        <taxon>Hexapoda</taxon>
        <taxon>Insecta</taxon>
        <taxon>Pterygota</taxon>
        <taxon>Neoptera</taxon>
        <taxon>Endopterygota</taxon>
        <taxon>Hymenoptera</taxon>
        <taxon>Apocrita</taxon>
        <taxon>Aculeata</taxon>
        <taxon>Formicoidea</taxon>
        <taxon>Formicidae</taxon>
        <taxon>Myrmicinae</taxon>
        <taxon>Temnothorax</taxon>
    </lineage>
</organism>
<dbReference type="Proteomes" id="UP000504618">
    <property type="component" value="Unplaced"/>
</dbReference>
<dbReference type="InterPro" id="IPR005135">
    <property type="entry name" value="Endo/exonuclease/phosphatase"/>
</dbReference>
<accession>A0A6J1R6E1</accession>
<dbReference type="Gene3D" id="3.60.10.10">
    <property type="entry name" value="Endonuclease/exonuclease/phosphatase"/>
    <property type="match status" value="1"/>
</dbReference>
<protein>
    <submittedName>
        <fullName evidence="3">Uncharacterized protein LOC112466389</fullName>
    </submittedName>
</protein>
<feature type="domain" description="Endonuclease/exonuclease/phosphatase" evidence="1">
    <location>
        <begin position="86"/>
        <end position="184"/>
    </location>
</feature>
<gene>
    <name evidence="3" type="primary">LOC112466389</name>
</gene>
<dbReference type="AlphaFoldDB" id="A0A6J1R6E1"/>
<dbReference type="GO" id="GO:0003824">
    <property type="term" value="F:catalytic activity"/>
    <property type="evidence" value="ECO:0007669"/>
    <property type="project" value="InterPro"/>
</dbReference>
<keyword evidence="2" id="KW-1185">Reference proteome</keyword>
<dbReference type="RefSeq" id="XP_024890222.1">
    <property type="nucleotide sequence ID" value="XM_025034454.1"/>
</dbReference>
<sequence length="196" mass="21186">MTHKVLQGNINHCRSSQDVFLHTMAETCSGLGIIAEPYWVPPNHPCWAVSRCGRAAITWRVTDEPVPCSRLESGDGFVAARWGLVVVVGVYIPPARSLDIPGFEAILDNLRDCLVRYLPREEVLLAGDFNAKATFWGSPATDRRGAILLDWAAGLGLVCVNTGAVQTCVRQTGGSIVDLTWASPLSRAVFGIGGWP</sequence>
<dbReference type="InterPro" id="IPR036691">
    <property type="entry name" value="Endo/exonu/phosph_ase_sf"/>
</dbReference>
<dbReference type="Pfam" id="PF14529">
    <property type="entry name" value="Exo_endo_phos_2"/>
    <property type="match status" value="1"/>
</dbReference>
<dbReference type="OrthoDB" id="7554057at2759"/>
<evidence type="ECO:0000313" key="3">
    <source>
        <dbReference type="RefSeq" id="XP_024890222.1"/>
    </source>
</evidence>